<dbReference type="Pfam" id="PF00082">
    <property type="entry name" value="Peptidase_S8"/>
    <property type="match status" value="1"/>
</dbReference>
<sequence length="329" mass="37123">MRKVKVAIIDSGIDYNIVNDDVRNCIKTGYLVHDDEANTVQEVSPSKLSDFNGHGTVCASIVNRIAPEAEIIPVCILGQNGRCTPGKLVAALELAKRLDVQIINMSLSSNDLFIRHKLKKLTKELEAQGKICVASKSNDRHISFPADFKNVIGVVGRIDVFNDGFEYDSQKKIQVTASGATELMEFHMPGANFFRGNSRAAAIFSGVLADAYAKGKFNTKAEAEEYMRSESWCNEKFYRSPEDDVSDEKIVDRILGMVKKMISEEKIRVKLVSDLELEYTNSTIYDYYKIIYMLENEFSCRIFGKVPVYRVYFQKVNYLGKLVKEALNE</sequence>
<dbReference type="PROSITE" id="PS51892">
    <property type="entry name" value="SUBTILASE"/>
    <property type="match status" value="1"/>
</dbReference>
<keyword evidence="3" id="KW-0378">Hydrolase</keyword>
<dbReference type="PANTHER" id="PTHR43806">
    <property type="entry name" value="PEPTIDASE S8"/>
    <property type="match status" value="1"/>
</dbReference>
<dbReference type="SUPFAM" id="SSF52743">
    <property type="entry name" value="Subtilisin-like"/>
    <property type="match status" value="1"/>
</dbReference>
<proteinExistence type="inferred from homology"/>
<dbReference type="Gene3D" id="3.40.50.200">
    <property type="entry name" value="Peptidase S8/S53 domain"/>
    <property type="match status" value="1"/>
</dbReference>
<comment type="caution">
    <text evidence="5">Lacks conserved residue(s) required for the propagation of feature annotation.</text>
</comment>
<organism evidence="7 8">
    <name type="scientific">Ruminococcus albus</name>
    <dbReference type="NCBI Taxonomy" id="1264"/>
    <lineage>
        <taxon>Bacteria</taxon>
        <taxon>Bacillati</taxon>
        <taxon>Bacillota</taxon>
        <taxon>Clostridia</taxon>
        <taxon>Eubacteriales</taxon>
        <taxon>Oscillospiraceae</taxon>
        <taxon>Ruminococcus</taxon>
    </lineage>
</organism>
<evidence type="ECO:0000313" key="8">
    <source>
        <dbReference type="Proteomes" id="UP000186015"/>
    </source>
</evidence>
<evidence type="ECO:0000256" key="1">
    <source>
        <dbReference type="ARBA" id="ARBA00011073"/>
    </source>
</evidence>
<dbReference type="InterPro" id="IPR015500">
    <property type="entry name" value="Peptidase_S8_subtilisin-rel"/>
</dbReference>
<name>A0A1H7I4M4_RUMAL</name>
<dbReference type="AlphaFoldDB" id="A0A1H7I4M4"/>
<dbReference type="EMBL" id="FOAT01000003">
    <property type="protein sequence ID" value="SEK57511.1"/>
    <property type="molecule type" value="Genomic_DNA"/>
</dbReference>
<evidence type="ECO:0000259" key="6">
    <source>
        <dbReference type="Pfam" id="PF00082"/>
    </source>
</evidence>
<evidence type="ECO:0000256" key="3">
    <source>
        <dbReference type="ARBA" id="ARBA00022801"/>
    </source>
</evidence>
<protein>
    <submittedName>
        <fullName evidence="7">Subtilase family protein</fullName>
    </submittedName>
</protein>
<evidence type="ECO:0000256" key="5">
    <source>
        <dbReference type="PROSITE-ProRule" id="PRU01240"/>
    </source>
</evidence>
<dbReference type="InterPro" id="IPR000209">
    <property type="entry name" value="Peptidase_S8/S53_dom"/>
</dbReference>
<dbReference type="OrthoDB" id="2615814at2"/>
<accession>A0A1H7I4M4</accession>
<keyword evidence="2" id="KW-0645">Protease</keyword>
<evidence type="ECO:0000256" key="2">
    <source>
        <dbReference type="ARBA" id="ARBA00022670"/>
    </source>
</evidence>
<evidence type="ECO:0000256" key="4">
    <source>
        <dbReference type="ARBA" id="ARBA00022825"/>
    </source>
</evidence>
<dbReference type="RefSeq" id="WP_074830812.1">
    <property type="nucleotide sequence ID" value="NZ_FOAT01000003.1"/>
</dbReference>
<dbReference type="Proteomes" id="UP000186015">
    <property type="component" value="Unassembled WGS sequence"/>
</dbReference>
<evidence type="ECO:0000313" key="7">
    <source>
        <dbReference type="EMBL" id="SEK57511.1"/>
    </source>
</evidence>
<reference evidence="7 8" key="1">
    <citation type="submission" date="2016-10" db="EMBL/GenBank/DDBJ databases">
        <authorList>
            <person name="de Groot N.N."/>
        </authorList>
    </citation>
    <scope>NUCLEOTIDE SEQUENCE [LARGE SCALE GENOMIC DNA]</scope>
    <source>
        <strain evidence="7 8">KH2T6</strain>
    </source>
</reference>
<dbReference type="InterPro" id="IPR023827">
    <property type="entry name" value="Peptidase_S8_Asp-AS"/>
</dbReference>
<dbReference type="GO" id="GO:0006508">
    <property type="term" value="P:proteolysis"/>
    <property type="evidence" value="ECO:0007669"/>
    <property type="project" value="UniProtKB-KW"/>
</dbReference>
<comment type="similarity">
    <text evidence="1 5">Belongs to the peptidase S8 family.</text>
</comment>
<dbReference type="InterPro" id="IPR036852">
    <property type="entry name" value="Peptidase_S8/S53_dom_sf"/>
</dbReference>
<dbReference type="GO" id="GO:0004252">
    <property type="term" value="F:serine-type endopeptidase activity"/>
    <property type="evidence" value="ECO:0007669"/>
    <property type="project" value="InterPro"/>
</dbReference>
<feature type="domain" description="Peptidase S8/S53" evidence="6">
    <location>
        <begin position="2"/>
        <end position="229"/>
    </location>
</feature>
<dbReference type="PANTHER" id="PTHR43806:SF11">
    <property type="entry name" value="CEREVISIN-RELATED"/>
    <property type="match status" value="1"/>
</dbReference>
<gene>
    <name evidence="7" type="ORF">SAMN05216469_103244</name>
</gene>
<keyword evidence="4" id="KW-0720">Serine protease</keyword>
<dbReference type="InterPro" id="IPR050131">
    <property type="entry name" value="Peptidase_S8_subtilisin-like"/>
</dbReference>
<dbReference type="PRINTS" id="PR00723">
    <property type="entry name" value="SUBTILISIN"/>
</dbReference>
<dbReference type="PROSITE" id="PS00136">
    <property type="entry name" value="SUBTILASE_ASP"/>
    <property type="match status" value="1"/>
</dbReference>